<evidence type="ECO:0000313" key="8">
    <source>
        <dbReference type="EMBL" id="SFH59188.1"/>
    </source>
</evidence>
<dbReference type="Gene3D" id="1.20.120.1810">
    <property type="match status" value="1"/>
</dbReference>
<dbReference type="NCBIfam" id="TIGR02937">
    <property type="entry name" value="sigma70-ECF"/>
    <property type="match status" value="1"/>
</dbReference>
<dbReference type="OrthoDB" id="9804285at2"/>
<dbReference type="Gene3D" id="1.20.140.160">
    <property type="match status" value="1"/>
</dbReference>
<dbReference type="STRING" id="1005945.SAMN05216561_10118"/>
<dbReference type="InterPro" id="IPR013324">
    <property type="entry name" value="RNA_pol_sigma_r3/r4-like"/>
</dbReference>
<dbReference type="PANTHER" id="PTHR30385:SF4">
    <property type="entry name" value="RNA POLYMERASE SIGMA-E FACTOR"/>
    <property type="match status" value="1"/>
</dbReference>
<proteinExistence type="predicted"/>
<accession>A0A1I3BA78</accession>
<evidence type="ECO:0000256" key="1">
    <source>
        <dbReference type="ARBA" id="ARBA00023015"/>
    </source>
</evidence>
<dbReference type="InterPro" id="IPR007624">
    <property type="entry name" value="RNA_pol_sigma70_r3"/>
</dbReference>
<dbReference type="Pfam" id="PF04545">
    <property type="entry name" value="Sigma70_r4"/>
    <property type="match status" value="1"/>
</dbReference>
<dbReference type="InterPro" id="IPR000943">
    <property type="entry name" value="RNA_pol_sigma70"/>
</dbReference>
<protein>
    <submittedName>
        <fullName evidence="8">RNA polymerase sigma-B factor</fullName>
    </submittedName>
</protein>
<feature type="domain" description="RNA polymerase sigma-70 region 3" evidence="5">
    <location>
        <begin position="130"/>
        <end position="189"/>
    </location>
</feature>
<sequence>MRSSVGPPGDRPVPPALTDARRRVETARLLSRARASEGEARERYENEVVRLNMVVAGDVARRYHGRGIAEEDLDQVAYLGLIKAVRCFDPTLGDDFLSYAVPTLRGEIRRYFRDAGWTVRPPRSVQELQARVTAAEAELCQDLGRAPRPSEVAVHLDVPLALVLDSLNATGCFSPVSLDAPRAADEDTAAPHEHLGEVDPAFASTEARLAIQPLMGTLSPRDRRIIELRYFENRTQAQIGADVGVTQEQVSRLLTGILLKLRRSLAA</sequence>
<dbReference type="Pfam" id="PF04539">
    <property type="entry name" value="Sigma70_r3"/>
    <property type="match status" value="1"/>
</dbReference>
<feature type="domain" description="RNA polymerase sigma-70 region 4" evidence="7">
    <location>
        <begin position="214"/>
        <end position="262"/>
    </location>
</feature>
<evidence type="ECO:0000259" key="5">
    <source>
        <dbReference type="Pfam" id="PF04539"/>
    </source>
</evidence>
<dbReference type="CDD" id="cd06171">
    <property type="entry name" value="Sigma70_r4"/>
    <property type="match status" value="1"/>
</dbReference>
<dbReference type="InterPro" id="IPR007630">
    <property type="entry name" value="RNA_pol_sigma70_r4"/>
</dbReference>
<dbReference type="GO" id="GO:0006352">
    <property type="term" value="P:DNA-templated transcription initiation"/>
    <property type="evidence" value="ECO:0007669"/>
    <property type="project" value="InterPro"/>
</dbReference>
<dbReference type="PRINTS" id="PR00046">
    <property type="entry name" value="SIGMA70FCT"/>
</dbReference>
<dbReference type="AlphaFoldDB" id="A0A1I3BA78"/>
<evidence type="ECO:0000313" key="9">
    <source>
        <dbReference type="Proteomes" id="UP000198649"/>
    </source>
</evidence>
<dbReference type="PANTHER" id="PTHR30385">
    <property type="entry name" value="SIGMA FACTOR F FLAGELLAR"/>
    <property type="match status" value="1"/>
</dbReference>
<name>A0A1I3BA78_9ACTN</name>
<feature type="domain" description="RNA polymerase sigma-70 region 2" evidence="6">
    <location>
        <begin position="59"/>
        <end position="118"/>
    </location>
</feature>
<dbReference type="SUPFAM" id="SSF88659">
    <property type="entry name" value="Sigma3 and sigma4 domains of RNA polymerase sigma factors"/>
    <property type="match status" value="2"/>
</dbReference>
<dbReference type="EMBL" id="FOQG01000001">
    <property type="protein sequence ID" value="SFH59188.1"/>
    <property type="molecule type" value="Genomic_DNA"/>
</dbReference>
<keyword evidence="1" id="KW-0805">Transcription regulation</keyword>
<dbReference type="InterPro" id="IPR007627">
    <property type="entry name" value="RNA_pol_sigma70_r2"/>
</dbReference>
<dbReference type="InterPro" id="IPR014284">
    <property type="entry name" value="RNA_pol_sigma-70_dom"/>
</dbReference>
<dbReference type="SUPFAM" id="SSF88946">
    <property type="entry name" value="Sigma2 domain of RNA polymerase sigma factors"/>
    <property type="match status" value="1"/>
</dbReference>
<evidence type="ECO:0000256" key="2">
    <source>
        <dbReference type="ARBA" id="ARBA00023082"/>
    </source>
</evidence>
<dbReference type="InterPro" id="IPR013325">
    <property type="entry name" value="RNA_pol_sigma_r2"/>
</dbReference>
<keyword evidence="4" id="KW-0804">Transcription</keyword>
<dbReference type="Pfam" id="PF04542">
    <property type="entry name" value="Sigma70_r2"/>
    <property type="match status" value="1"/>
</dbReference>
<evidence type="ECO:0000256" key="4">
    <source>
        <dbReference type="ARBA" id="ARBA00023163"/>
    </source>
</evidence>
<organism evidence="8 9">
    <name type="scientific">Nocardioides psychrotolerans</name>
    <dbReference type="NCBI Taxonomy" id="1005945"/>
    <lineage>
        <taxon>Bacteria</taxon>
        <taxon>Bacillati</taxon>
        <taxon>Actinomycetota</taxon>
        <taxon>Actinomycetes</taxon>
        <taxon>Propionibacteriales</taxon>
        <taxon>Nocardioidaceae</taxon>
        <taxon>Nocardioides</taxon>
    </lineage>
</organism>
<evidence type="ECO:0000259" key="7">
    <source>
        <dbReference type="Pfam" id="PF04545"/>
    </source>
</evidence>
<dbReference type="GO" id="GO:0016987">
    <property type="term" value="F:sigma factor activity"/>
    <property type="evidence" value="ECO:0007669"/>
    <property type="project" value="UniProtKB-KW"/>
</dbReference>
<evidence type="ECO:0000259" key="6">
    <source>
        <dbReference type="Pfam" id="PF04542"/>
    </source>
</evidence>
<keyword evidence="9" id="KW-1185">Reference proteome</keyword>
<keyword evidence="2" id="KW-0731">Sigma factor</keyword>
<dbReference type="Proteomes" id="UP000198649">
    <property type="component" value="Unassembled WGS sequence"/>
</dbReference>
<evidence type="ECO:0000256" key="3">
    <source>
        <dbReference type="ARBA" id="ARBA00023125"/>
    </source>
</evidence>
<reference evidence="8 9" key="1">
    <citation type="submission" date="2016-10" db="EMBL/GenBank/DDBJ databases">
        <authorList>
            <person name="de Groot N.N."/>
        </authorList>
    </citation>
    <scope>NUCLEOTIDE SEQUENCE [LARGE SCALE GENOMIC DNA]</scope>
    <source>
        <strain evidence="8 9">CGMCC 1.11156</strain>
    </source>
</reference>
<gene>
    <name evidence="8" type="ORF">SAMN05216561_10118</name>
</gene>
<dbReference type="RefSeq" id="WP_091109396.1">
    <property type="nucleotide sequence ID" value="NZ_BKAF01000001.1"/>
</dbReference>
<keyword evidence="3" id="KW-0238">DNA-binding</keyword>
<dbReference type="GO" id="GO:0003677">
    <property type="term" value="F:DNA binding"/>
    <property type="evidence" value="ECO:0007669"/>
    <property type="project" value="UniProtKB-KW"/>
</dbReference>